<evidence type="ECO:0000313" key="2">
    <source>
        <dbReference type="Proteomes" id="UP001055072"/>
    </source>
</evidence>
<dbReference type="Proteomes" id="UP001055072">
    <property type="component" value="Unassembled WGS sequence"/>
</dbReference>
<name>A0ACB8UDI8_9APHY</name>
<organism evidence="1 2">
    <name type="scientific">Irpex rosettiformis</name>
    <dbReference type="NCBI Taxonomy" id="378272"/>
    <lineage>
        <taxon>Eukaryota</taxon>
        <taxon>Fungi</taxon>
        <taxon>Dikarya</taxon>
        <taxon>Basidiomycota</taxon>
        <taxon>Agaricomycotina</taxon>
        <taxon>Agaricomycetes</taxon>
        <taxon>Polyporales</taxon>
        <taxon>Irpicaceae</taxon>
        <taxon>Irpex</taxon>
    </lineage>
</organism>
<comment type="caution">
    <text evidence="1">The sequence shown here is derived from an EMBL/GenBank/DDBJ whole genome shotgun (WGS) entry which is preliminary data.</text>
</comment>
<evidence type="ECO:0000313" key="1">
    <source>
        <dbReference type="EMBL" id="KAI0092288.1"/>
    </source>
</evidence>
<accession>A0ACB8UDI8</accession>
<keyword evidence="2" id="KW-1185">Reference proteome</keyword>
<sequence>MTSTSSTFHVFTHPDYAYAANCRPGILVPQQVYKSPAGYQQLSPIRFTMRNVPGIRLVDALPGVIQGLDSRGFSPPLSVTGNRITLRILWPGYGDWAHPNIAIQHFDARGNRYTMEELAGAIANRIQRFYQEMRCNPCTAAGWELQKFPFNDLYLVELRHVGQSSWQPVLMYSP</sequence>
<dbReference type="EMBL" id="MU274904">
    <property type="protein sequence ID" value="KAI0092288.1"/>
    <property type="molecule type" value="Genomic_DNA"/>
</dbReference>
<reference evidence="1" key="1">
    <citation type="journal article" date="2021" name="Environ. Microbiol.">
        <title>Gene family expansions and transcriptome signatures uncover fungal adaptations to wood decay.</title>
        <authorList>
            <person name="Hage H."/>
            <person name="Miyauchi S."/>
            <person name="Viragh M."/>
            <person name="Drula E."/>
            <person name="Min B."/>
            <person name="Chaduli D."/>
            <person name="Navarro D."/>
            <person name="Favel A."/>
            <person name="Norest M."/>
            <person name="Lesage-Meessen L."/>
            <person name="Balint B."/>
            <person name="Merenyi Z."/>
            <person name="de Eugenio L."/>
            <person name="Morin E."/>
            <person name="Martinez A.T."/>
            <person name="Baldrian P."/>
            <person name="Stursova M."/>
            <person name="Martinez M.J."/>
            <person name="Novotny C."/>
            <person name="Magnuson J.K."/>
            <person name="Spatafora J.W."/>
            <person name="Maurice S."/>
            <person name="Pangilinan J."/>
            <person name="Andreopoulos W."/>
            <person name="LaButti K."/>
            <person name="Hundley H."/>
            <person name="Na H."/>
            <person name="Kuo A."/>
            <person name="Barry K."/>
            <person name="Lipzen A."/>
            <person name="Henrissat B."/>
            <person name="Riley R."/>
            <person name="Ahrendt S."/>
            <person name="Nagy L.G."/>
            <person name="Grigoriev I.V."/>
            <person name="Martin F."/>
            <person name="Rosso M.N."/>
        </authorList>
    </citation>
    <scope>NUCLEOTIDE SEQUENCE</scope>
    <source>
        <strain evidence="1">CBS 384.51</strain>
    </source>
</reference>
<proteinExistence type="predicted"/>
<protein>
    <submittedName>
        <fullName evidence="1">Uncharacterized protein</fullName>
    </submittedName>
</protein>
<gene>
    <name evidence="1" type="ORF">BDY19DRAFT_591136</name>
</gene>